<gene>
    <name evidence="1" type="ORF">HGM15179_014206</name>
</gene>
<comment type="caution">
    <text evidence="1">The sequence shown here is derived from an EMBL/GenBank/DDBJ whole genome shotgun (WGS) entry which is preliminary data.</text>
</comment>
<organism evidence="1 2">
    <name type="scientific">Zosterops borbonicus</name>
    <dbReference type="NCBI Taxonomy" id="364589"/>
    <lineage>
        <taxon>Eukaryota</taxon>
        <taxon>Metazoa</taxon>
        <taxon>Chordata</taxon>
        <taxon>Craniata</taxon>
        <taxon>Vertebrata</taxon>
        <taxon>Euteleostomi</taxon>
        <taxon>Archelosauria</taxon>
        <taxon>Archosauria</taxon>
        <taxon>Dinosauria</taxon>
        <taxon>Saurischia</taxon>
        <taxon>Theropoda</taxon>
        <taxon>Coelurosauria</taxon>
        <taxon>Aves</taxon>
        <taxon>Neognathae</taxon>
        <taxon>Neoaves</taxon>
        <taxon>Telluraves</taxon>
        <taxon>Australaves</taxon>
        <taxon>Passeriformes</taxon>
        <taxon>Sylvioidea</taxon>
        <taxon>Zosteropidae</taxon>
        <taxon>Zosterops</taxon>
    </lineage>
</organism>
<evidence type="ECO:0000313" key="1">
    <source>
        <dbReference type="EMBL" id="TRZ12892.1"/>
    </source>
</evidence>
<evidence type="ECO:0000313" key="2">
    <source>
        <dbReference type="Proteomes" id="UP000796761"/>
    </source>
</evidence>
<reference evidence="1" key="1">
    <citation type="submission" date="2019-04" db="EMBL/GenBank/DDBJ databases">
        <title>Genome assembly of Zosterops borbonicus 15179.</title>
        <authorList>
            <person name="Leroy T."/>
            <person name="Anselmetti Y."/>
            <person name="Tilak M.-K."/>
            <person name="Nabholz B."/>
        </authorList>
    </citation>
    <scope>NUCLEOTIDE SEQUENCE</scope>
    <source>
        <strain evidence="1">HGM_15179</strain>
        <tissue evidence="1">Muscle</tissue>
    </source>
</reference>
<dbReference type="AlphaFoldDB" id="A0A8K1G786"/>
<sequence length="165" mass="18007">MTIKSPFQPQLLNYTTTLLYLHPYIYVESKPEKLFAGLGKDHRTDVSAEDLWFSLLLKARLNNPSSLSHSSQGLCSKPLTSLVASSGRPQVSQCPSQTEGPELDTALEVWPDQCPVQGKNDLPAPAGHTIPDPDQDAFGLPGHQSTLLAHVNQYLHVDPATPITL</sequence>
<dbReference type="OrthoDB" id="9401836at2759"/>
<name>A0A8K1G786_9PASS</name>
<keyword evidence="2" id="KW-1185">Reference proteome</keyword>
<proteinExistence type="predicted"/>
<protein>
    <submittedName>
        <fullName evidence="1">Uncharacterized protein</fullName>
    </submittedName>
</protein>
<accession>A0A8K1G786</accession>
<dbReference type="EMBL" id="SWJQ01000556">
    <property type="protein sequence ID" value="TRZ12892.1"/>
    <property type="molecule type" value="Genomic_DNA"/>
</dbReference>
<dbReference type="Proteomes" id="UP000796761">
    <property type="component" value="Unassembled WGS sequence"/>
</dbReference>